<keyword evidence="3" id="KW-1185">Reference proteome</keyword>
<feature type="region of interest" description="Disordered" evidence="1">
    <location>
        <begin position="145"/>
        <end position="212"/>
    </location>
</feature>
<dbReference type="Gene3D" id="1.25.40.10">
    <property type="entry name" value="Tetratricopeptide repeat domain"/>
    <property type="match status" value="1"/>
</dbReference>
<organism evidence="2 3">
    <name type="scientific">Pyxidicoccus parkwayensis</name>
    <dbReference type="NCBI Taxonomy" id="2813578"/>
    <lineage>
        <taxon>Bacteria</taxon>
        <taxon>Pseudomonadati</taxon>
        <taxon>Myxococcota</taxon>
        <taxon>Myxococcia</taxon>
        <taxon>Myxococcales</taxon>
        <taxon>Cystobacterineae</taxon>
        <taxon>Myxococcaceae</taxon>
        <taxon>Pyxidicoccus</taxon>
    </lineage>
</organism>
<dbReference type="InterPro" id="IPR011990">
    <property type="entry name" value="TPR-like_helical_dom_sf"/>
</dbReference>
<proteinExistence type="predicted"/>
<dbReference type="Proteomes" id="UP000662747">
    <property type="component" value="Chromosome"/>
</dbReference>
<dbReference type="EMBL" id="CP071090">
    <property type="protein sequence ID" value="QSQ27960.1"/>
    <property type="molecule type" value="Genomic_DNA"/>
</dbReference>
<reference evidence="2 3" key="1">
    <citation type="submission" date="2021-02" db="EMBL/GenBank/DDBJ databases">
        <title>De Novo genome assembly of isolated myxobacteria.</title>
        <authorList>
            <person name="Stevens D.C."/>
        </authorList>
    </citation>
    <scope>NUCLEOTIDE SEQUENCE [LARGE SCALE GENOMIC DNA]</scope>
    <source>
        <strain evidence="3">SCPEA02</strain>
    </source>
</reference>
<evidence type="ECO:0000313" key="2">
    <source>
        <dbReference type="EMBL" id="QSQ27960.1"/>
    </source>
</evidence>
<feature type="compositionally biased region" description="Pro residues" evidence="1">
    <location>
        <begin position="160"/>
        <end position="186"/>
    </location>
</feature>
<feature type="compositionally biased region" description="Low complexity" evidence="1">
    <location>
        <begin position="187"/>
        <end position="196"/>
    </location>
</feature>
<dbReference type="SUPFAM" id="SSF48452">
    <property type="entry name" value="TPR-like"/>
    <property type="match status" value="1"/>
</dbReference>
<name>A0ABX7PC63_9BACT</name>
<accession>A0ABX7PC63</accession>
<protein>
    <submittedName>
        <fullName evidence="2">Tetratricopeptide repeat protein</fullName>
    </submittedName>
</protein>
<evidence type="ECO:0000256" key="1">
    <source>
        <dbReference type="SAM" id="MobiDB-lite"/>
    </source>
</evidence>
<gene>
    <name evidence="2" type="ORF">JY651_03130</name>
</gene>
<evidence type="ECO:0000313" key="3">
    <source>
        <dbReference type="Proteomes" id="UP000662747"/>
    </source>
</evidence>
<sequence>MLLDPEQASGEYVITEPTIVRAMLSPPQRTRTLEVPLPLPLKPTPHDLATARFTVPMDAHTVPHLRAGLDIALQPLHPFEAHIASFIDGVQPVPELARAARLPEIEVKVVLKALLERGVVELHRAPGAPALRTLTDEVPVLDGNDFLVPEPMALGDEEPAPPPRARMPGPPPASVRPPPPAPPPRAAAPERPISSPVRPAPSRAERNAPATAEDFLQRAVRLEREGQVERAIEVLTHAIDRVPEAAALYSKLALILVHQRKDHASAAALLERAVALEPGNPVFEQNLLKVTGLVAAAASERTQEKRGLFSRLTGRRG</sequence>